<dbReference type="PANTHER" id="PTHR47368">
    <property type="entry name" value="NUMB"/>
    <property type="match status" value="1"/>
</dbReference>
<evidence type="ECO:0000256" key="2">
    <source>
        <dbReference type="ARBA" id="ARBA00022553"/>
    </source>
</evidence>
<accession>A0ABN7AR14</accession>
<feature type="region of interest" description="Disordered" evidence="3">
    <location>
        <begin position="240"/>
        <end position="281"/>
    </location>
</feature>
<dbReference type="EMBL" id="AP028913">
    <property type="protein sequence ID" value="BES94373.1"/>
    <property type="molecule type" value="Genomic_DNA"/>
</dbReference>
<evidence type="ECO:0000256" key="1">
    <source>
        <dbReference type="ARBA" id="ARBA00022473"/>
    </source>
</evidence>
<dbReference type="SUPFAM" id="SSF50729">
    <property type="entry name" value="PH domain-like"/>
    <property type="match status" value="1"/>
</dbReference>
<reference evidence="5 6" key="1">
    <citation type="submission" date="2023-09" db="EMBL/GenBank/DDBJ databases">
        <title>Nesidiocoris tenuis whole genome shotgun sequence.</title>
        <authorList>
            <person name="Shibata T."/>
            <person name="Shimoda M."/>
            <person name="Kobayashi T."/>
            <person name="Uehara T."/>
        </authorList>
    </citation>
    <scope>NUCLEOTIDE SEQUENCE [LARGE SCALE GENOMIC DNA]</scope>
    <source>
        <strain evidence="5 6">Japan</strain>
    </source>
</reference>
<dbReference type="PROSITE" id="PS01179">
    <property type="entry name" value="PID"/>
    <property type="match status" value="1"/>
</dbReference>
<keyword evidence="1" id="KW-0217">Developmental protein</keyword>
<protein>
    <submittedName>
        <fullName evidence="5">NUMB domain</fullName>
    </submittedName>
</protein>
<dbReference type="InterPro" id="IPR010449">
    <property type="entry name" value="Numb_domain"/>
</dbReference>
<dbReference type="Proteomes" id="UP001307889">
    <property type="component" value="Chromosome 5"/>
</dbReference>
<dbReference type="PIRSF" id="PIRSF017607">
    <property type="entry name" value="Numb/numb-like"/>
    <property type="match status" value="1"/>
</dbReference>
<feature type="domain" description="PID" evidence="4">
    <location>
        <begin position="79"/>
        <end position="204"/>
    </location>
</feature>
<dbReference type="InterPro" id="IPR016698">
    <property type="entry name" value="Numb/numb-like"/>
</dbReference>
<dbReference type="InterPro" id="IPR006020">
    <property type="entry name" value="PTB/PI_dom"/>
</dbReference>
<gene>
    <name evidence="5" type="ORF">NTJ_07182</name>
</gene>
<feature type="region of interest" description="Disordered" evidence="3">
    <location>
        <begin position="1"/>
        <end position="63"/>
    </location>
</feature>
<dbReference type="Pfam" id="PF00640">
    <property type="entry name" value="PID"/>
    <property type="match status" value="1"/>
</dbReference>
<organism evidence="5 6">
    <name type="scientific">Nesidiocoris tenuis</name>
    <dbReference type="NCBI Taxonomy" id="355587"/>
    <lineage>
        <taxon>Eukaryota</taxon>
        <taxon>Metazoa</taxon>
        <taxon>Ecdysozoa</taxon>
        <taxon>Arthropoda</taxon>
        <taxon>Hexapoda</taxon>
        <taxon>Insecta</taxon>
        <taxon>Pterygota</taxon>
        <taxon>Neoptera</taxon>
        <taxon>Paraneoptera</taxon>
        <taxon>Hemiptera</taxon>
        <taxon>Heteroptera</taxon>
        <taxon>Panheteroptera</taxon>
        <taxon>Cimicomorpha</taxon>
        <taxon>Miridae</taxon>
        <taxon>Dicyphina</taxon>
        <taxon>Nesidiocoris</taxon>
    </lineage>
</organism>
<dbReference type="InterPro" id="IPR011993">
    <property type="entry name" value="PH-like_dom_sf"/>
</dbReference>
<keyword evidence="2" id="KW-0597">Phosphoprotein</keyword>
<name>A0ABN7AR14_9HEMI</name>
<dbReference type="Gene3D" id="2.30.29.30">
    <property type="entry name" value="Pleckstrin-homology domain (PH domain)/Phosphotyrosine-binding domain (PTB)"/>
    <property type="match status" value="1"/>
</dbReference>
<sequence>MGSATSTHEPLGHKNVASNFKRHASCRGTKGERRGSPKRMDRLRRSFRDSFRRRKEHVPESSKPHLWQADEAAVRAGTCTFLVKYLGCVEVYESRGMNVCEEALKVLRNSRRRPVKAVLFISGDGLRVVEDETKGLIVDQTIEKVSFCAPDRNHDKGFSYICRDGTTRRWMCHGFLALKETGERLSHAVGCAFAACLERKQRREKECGVTMSFDPANSTFTRQGSFRAQTITERLASDNNNITVPTTDAPPIPTSKPPVTTTTTTTSSAVISSSKPPLPSHAIERPHATVSMLVRQGSFRGFNHLNQASPFKRQLSLRITDLPSNQERARSMSLEGTNDPRQPQAPPLIHLKTPVSPIPESSPLADPQDAVSAMCQQLSQGLQLLTNADNDILSSSTFSNNNTTNNFNIFGTEDLKNSSMKDILSNDFSAKIDAVSFNISNLENSGTGGGTRSDLTPPATPPLITSDLPRPDQWLGKVAAVAGTGITTTPSRPPPLAHFRAQSLDTSMFGGHHRTDPFDAEWVPPPQAAQRSTNPFLNSSSTSTPVKAFEVQM</sequence>
<evidence type="ECO:0000256" key="3">
    <source>
        <dbReference type="SAM" id="MobiDB-lite"/>
    </source>
</evidence>
<keyword evidence="6" id="KW-1185">Reference proteome</keyword>
<evidence type="ECO:0000313" key="5">
    <source>
        <dbReference type="EMBL" id="BES94373.1"/>
    </source>
</evidence>
<evidence type="ECO:0000313" key="6">
    <source>
        <dbReference type="Proteomes" id="UP001307889"/>
    </source>
</evidence>
<dbReference type="SMART" id="SM00462">
    <property type="entry name" value="PTB"/>
    <property type="match status" value="1"/>
</dbReference>
<dbReference type="Pfam" id="PF06311">
    <property type="entry name" value="NumbF"/>
    <property type="match status" value="1"/>
</dbReference>
<feature type="compositionally biased region" description="Basic and acidic residues" evidence="3">
    <location>
        <begin position="29"/>
        <end position="50"/>
    </location>
</feature>
<dbReference type="CDD" id="cd01268">
    <property type="entry name" value="PTB_Numb"/>
    <property type="match status" value="1"/>
</dbReference>
<proteinExistence type="predicted"/>
<evidence type="ECO:0000259" key="4">
    <source>
        <dbReference type="PROSITE" id="PS01179"/>
    </source>
</evidence>
<feature type="compositionally biased region" description="Low complexity" evidence="3">
    <location>
        <begin position="257"/>
        <end position="275"/>
    </location>
</feature>
<dbReference type="PANTHER" id="PTHR47368:SF2">
    <property type="entry name" value="PID DOMAIN-CONTAINING PROTEIN"/>
    <property type="match status" value="1"/>
</dbReference>
<feature type="region of interest" description="Disordered" evidence="3">
    <location>
        <begin position="328"/>
        <end position="347"/>
    </location>
</feature>